<protein>
    <submittedName>
        <fullName evidence="3">Translation elongation factor EF-1, subunit alpha</fullName>
    </submittedName>
</protein>
<keyword evidence="3" id="KW-0648">Protein biosynthesis</keyword>
<reference evidence="3 4" key="1">
    <citation type="journal article" date="2013" name="Curr. Biol.">
        <title>The Genome of the Foraminiferan Reticulomyxa filosa.</title>
        <authorList>
            <person name="Glockner G."/>
            <person name="Hulsmann N."/>
            <person name="Schleicher M."/>
            <person name="Noegel A.A."/>
            <person name="Eichinger L."/>
            <person name="Gallinger C."/>
            <person name="Pawlowski J."/>
            <person name="Sierra R."/>
            <person name="Euteneuer U."/>
            <person name="Pillet L."/>
            <person name="Moustafa A."/>
            <person name="Platzer M."/>
            <person name="Groth M."/>
            <person name="Szafranski K."/>
            <person name="Schliwa M."/>
        </authorList>
    </citation>
    <scope>NUCLEOTIDE SEQUENCE [LARGE SCALE GENOMIC DNA]</scope>
</reference>
<keyword evidence="4" id="KW-1185">Reference proteome</keyword>
<dbReference type="InterPro" id="IPR000795">
    <property type="entry name" value="T_Tr_GTP-bd_dom"/>
</dbReference>
<evidence type="ECO:0000313" key="4">
    <source>
        <dbReference type="Proteomes" id="UP000023152"/>
    </source>
</evidence>
<feature type="region of interest" description="Disordered" evidence="1">
    <location>
        <begin position="100"/>
        <end position="133"/>
    </location>
</feature>
<organism evidence="3 4">
    <name type="scientific">Reticulomyxa filosa</name>
    <dbReference type="NCBI Taxonomy" id="46433"/>
    <lineage>
        <taxon>Eukaryota</taxon>
        <taxon>Sar</taxon>
        <taxon>Rhizaria</taxon>
        <taxon>Retaria</taxon>
        <taxon>Foraminifera</taxon>
        <taxon>Monothalamids</taxon>
        <taxon>Reticulomyxidae</taxon>
        <taxon>Reticulomyxa</taxon>
    </lineage>
</organism>
<feature type="compositionally biased region" description="Acidic residues" evidence="1">
    <location>
        <begin position="257"/>
        <end position="266"/>
    </location>
</feature>
<dbReference type="GO" id="GO:0005525">
    <property type="term" value="F:GTP binding"/>
    <property type="evidence" value="ECO:0007669"/>
    <property type="project" value="InterPro"/>
</dbReference>
<dbReference type="GO" id="GO:0003746">
    <property type="term" value="F:translation elongation factor activity"/>
    <property type="evidence" value="ECO:0007669"/>
    <property type="project" value="UniProtKB-KW"/>
</dbReference>
<dbReference type="Proteomes" id="UP000023152">
    <property type="component" value="Unassembled WGS sequence"/>
</dbReference>
<dbReference type="GO" id="GO:0003924">
    <property type="term" value="F:GTPase activity"/>
    <property type="evidence" value="ECO:0007669"/>
    <property type="project" value="InterPro"/>
</dbReference>
<feature type="region of interest" description="Disordered" evidence="1">
    <location>
        <begin position="255"/>
        <end position="278"/>
    </location>
</feature>
<name>X6NVY7_RETFI</name>
<dbReference type="InterPro" id="IPR027417">
    <property type="entry name" value="P-loop_NTPase"/>
</dbReference>
<proteinExistence type="predicted"/>
<feature type="compositionally biased region" description="Basic and acidic residues" evidence="1">
    <location>
        <begin position="267"/>
        <end position="276"/>
    </location>
</feature>
<keyword evidence="3" id="KW-0251">Elongation factor</keyword>
<sequence>MFWGDRPKPNCKASIGIESDNDCIISITIKHCHKHRSSASLFPKAVIDQIRPWNLYVVPLSDRVKGMEDLLHKTSKQECFKKNNVRKSGVNKFFLNLKKKKGATKQKRKSSTMNNELEKDQENNMLSTSNSKVIGNSENIPEVLPSLSPLYEGAGNSNTIGSAPSLDLLKESWTIERRLDARTRATVMSIPTTSQMKLKITRKLLKYVYKVSIFECFYYFFKLAGMNNRRSIANAYALLSQSMILQMGTRLKRGDEDYGDDNDDNDNDARNDEKGKNMNGIVDGLQLPFYKWIDDKTKNPFETHRNETASSNESEIAFESSHQLSAILTLLDFRVLDCKNGVRMHCIIFDRNQYKLEYKILHTKRQGLATTDSCKLPNDEESCKQSVDLLLPPSQLMSSLYNYYYLCEHVADTLLPCKAKIVVRASYDYEQNALSCLKENTATSPFFDWHPQQLQQHIFSKFRCASLSAVIHLIDCFLGKIRIHSLFLLNSFYFFIFKMSASSLSSPWPNVVVLGPSQAGKSSLIGQFAYQTGACTETRMKELENEANRLGEKSKAFAFHIDTSAQSRIRRTTLNCQVCVVYNKDRSESYNLIDIPGKKDIEKAQFVVFGFTKSDIQQNVDIFLNMWHAMKVYKRAKDQMIPPLIVAINFMNIENPIKRKLFYFLKKKS</sequence>
<feature type="compositionally biased region" description="Polar residues" evidence="1">
    <location>
        <begin position="123"/>
        <end position="133"/>
    </location>
</feature>
<dbReference type="Gene3D" id="3.40.50.300">
    <property type="entry name" value="P-loop containing nucleotide triphosphate hydrolases"/>
    <property type="match status" value="1"/>
</dbReference>
<evidence type="ECO:0000259" key="2">
    <source>
        <dbReference type="Pfam" id="PF00009"/>
    </source>
</evidence>
<dbReference type="SUPFAM" id="SSF52540">
    <property type="entry name" value="P-loop containing nucleoside triphosphate hydrolases"/>
    <property type="match status" value="1"/>
</dbReference>
<feature type="compositionally biased region" description="Basic residues" evidence="1">
    <location>
        <begin position="100"/>
        <end position="110"/>
    </location>
</feature>
<dbReference type="EMBL" id="ASPP01005737">
    <property type="protein sequence ID" value="ETO29989.1"/>
    <property type="molecule type" value="Genomic_DNA"/>
</dbReference>
<dbReference type="Pfam" id="PF00009">
    <property type="entry name" value="GTP_EFTU"/>
    <property type="match status" value="1"/>
</dbReference>
<dbReference type="AlphaFoldDB" id="X6NVY7"/>
<evidence type="ECO:0000313" key="3">
    <source>
        <dbReference type="EMBL" id="ETO29989.1"/>
    </source>
</evidence>
<accession>X6NVY7</accession>
<gene>
    <name evidence="3" type="ORF">RFI_07131</name>
</gene>
<evidence type="ECO:0000256" key="1">
    <source>
        <dbReference type="SAM" id="MobiDB-lite"/>
    </source>
</evidence>
<feature type="domain" description="Tr-type G" evidence="2">
    <location>
        <begin position="509"/>
        <end position="600"/>
    </location>
</feature>
<comment type="caution">
    <text evidence="3">The sequence shown here is derived from an EMBL/GenBank/DDBJ whole genome shotgun (WGS) entry which is preliminary data.</text>
</comment>